<organism evidence="1 2">
    <name type="scientific">Hymenobacter humi</name>
    <dbReference type="NCBI Taxonomy" id="1411620"/>
    <lineage>
        <taxon>Bacteria</taxon>
        <taxon>Pseudomonadati</taxon>
        <taxon>Bacteroidota</taxon>
        <taxon>Cytophagia</taxon>
        <taxon>Cytophagales</taxon>
        <taxon>Hymenobacteraceae</taxon>
        <taxon>Hymenobacter</taxon>
    </lineage>
</organism>
<evidence type="ECO:0000313" key="1">
    <source>
        <dbReference type="EMBL" id="MFC7669297.1"/>
    </source>
</evidence>
<reference evidence="2" key="1">
    <citation type="journal article" date="2019" name="Int. J. Syst. Evol. Microbiol.">
        <title>The Global Catalogue of Microorganisms (GCM) 10K type strain sequencing project: providing services to taxonomists for standard genome sequencing and annotation.</title>
        <authorList>
            <consortium name="The Broad Institute Genomics Platform"/>
            <consortium name="The Broad Institute Genome Sequencing Center for Infectious Disease"/>
            <person name="Wu L."/>
            <person name="Ma J."/>
        </authorList>
    </citation>
    <scope>NUCLEOTIDE SEQUENCE [LARGE SCALE GENOMIC DNA]</scope>
    <source>
        <strain evidence="2">JCM 19635</strain>
    </source>
</reference>
<protein>
    <submittedName>
        <fullName evidence="1">Uncharacterized protein</fullName>
    </submittedName>
</protein>
<comment type="caution">
    <text evidence="1">The sequence shown here is derived from an EMBL/GenBank/DDBJ whole genome shotgun (WGS) entry which is preliminary data.</text>
</comment>
<gene>
    <name evidence="1" type="ORF">ACFQT0_19510</name>
</gene>
<sequence length="110" mass="11802">MAAKVELTPEQKIEQLEKQLAAITAESEAKDAIIEGQTEQLAAAEIQGAGSLPVLTHDKKRYQVLAGQFTVEGKLVKAEDLKTDKSLVESLLKSGSGILVLLEEKTEAKA</sequence>
<name>A0ABW2U911_9BACT</name>
<dbReference type="RefSeq" id="WP_380204807.1">
    <property type="nucleotide sequence ID" value="NZ_JBHTEK010000001.1"/>
</dbReference>
<keyword evidence="2" id="KW-1185">Reference proteome</keyword>
<dbReference type="EMBL" id="JBHTEK010000001">
    <property type="protein sequence ID" value="MFC7669297.1"/>
    <property type="molecule type" value="Genomic_DNA"/>
</dbReference>
<proteinExistence type="predicted"/>
<accession>A0ABW2U911</accession>
<evidence type="ECO:0000313" key="2">
    <source>
        <dbReference type="Proteomes" id="UP001596513"/>
    </source>
</evidence>
<dbReference type="Proteomes" id="UP001596513">
    <property type="component" value="Unassembled WGS sequence"/>
</dbReference>